<dbReference type="Gene3D" id="3.30.460.10">
    <property type="entry name" value="Beta Polymerase, domain 2"/>
    <property type="match status" value="1"/>
</dbReference>
<dbReference type="InterPro" id="IPR048840">
    <property type="entry name" value="PolA_pol_NTPase"/>
</dbReference>
<dbReference type="PANTHER" id="PTHR10682:SF10">
    <property type="entry name" value="POLYNUCLEOTIDE ADENYLYLTRANSFERASE"/>
    <property type="match status" value="1"/>
</dbReference>
<evidence type="ECO:0000259" key="1">
    <source>
        <dbReference type="Pfam" id="PF20750"/>
    </source>
</evidence>
<dbReference type="InterPro" id="IPR043519">
    <property type="entry name" value="NT_sf"/>
</dbReference>
<reference evidence="3" key="2">
    <citation type="submission" date="2016-06" db="UniProtKB">
        <authorList>
            <consortium name="WormBaseParasite"/>
        </authorList>
    </citation>
    <scope>IDENTIFICATION</scope>
</reference>
<evidence type="ECO:0000313" key="2">
    <source>
        <dbReference type="Proteomes" id="UP000050741"/>
    </source>
</evidence>
<accession>A0A183CPI6</accession>
<dbReference type="PANTHER" id="PTHR10682">
    <property type="entry name" value="POLY A POLYMERASE"/>
    <property type="match status" value="1"/>
</dbReference>
<feature type="domain" description="Poly(A) polymerase nucleotidyltransferase" evidence="1">
    <location>
        <begin position="41"/>
        <end position="164"/>
    </location>
</feature>
<dbReference type="AlphaFoldDB" id="A0A183CPI6"/>
<evidence type="ECO:0000313" key="3">
    <source>
        <dbReference type="WBParaSite" id="GPLIN_001479300"/>
    </source>
</evidence>
<proteinExistence type="predicted"/>
<dbReference type="Proteomes" id="UP000050741">
    <property type="component" value="Unassembled WGS sequence"/>
</dbReference>
<dbReference type="GO" id="GO:0005634">
    <property type="term" value="C:nucleus"/>
    <property type="evidence" value="ECO:0007669"/>
    <property type="project" value="TreeGrafter"/>
</dbReference>
<name>A0A183CPI6_GLOPA</name>
<keyword evidence="2" id="KW-1185">Reference proteome</keyword>
<dbReference type="GO" id="GO:1990817">
    <property type="term" value="F:poly(A) RNA polymerase activity"/>
    <property type="evidence" value="ECO:0007669"/>
    <property type="project" value="TreeGrafter"/>
</dbReference>
<dbReference type="Pfam" id="PF20750">
    <property type="entry name" value="PAP_NTPase"/>
    <property type="match status" value="1"/>
</dbReference>
<organism evidence="2 3">
    <name type="scientific">Globodera pallida</name>
    <name type="common">Potato cyst nematode worm</name>
    <name type="synonym">Heterodera pallida</name>
    <dbReference type="NCBI Taxonomy" id="36090"/>
    <lineage>
        <taxon>Eukaryota</taxon>
        <taxon>Metazoa</taxon>
        <taxon>Ecdysozoa</taxon>
        <taxon>Nematoda</taxon>
        <taxon>Chromadorea</taxon>
        <taxon>Rhabditida</taxon>
        <taxon>Tylenchina</taxon>
        <taxon>Tylenchomorpha</taxon>
        <taxon>Tylenchoidea</taxon>
        <taxon>Heteroderidae</taxon>
        <taxon>Heteroderinae</taxon>
        <taxon>Globodera</taxon>
    </lineage>
</organism>
<reference evidence="2" key="1">
    <citation type="submission" date="2014-05" db="EMBL/GenBank/DDBJ databases">
        <title>The genome and life-stage specific transcriptomes of Globodera pallida elucidate key aspects of plant parasitism by a cyst nematode.</title>
        <authorList>
            <person name="Cotton J.A."/>
            <person name="Lilley C.J."/>
            <person name="Jones L.M."/>
            <person name="Kikuchi T."/>
            <person name="Reid A.J."/>
            <person name="Thorpe P."/>
            <person name="Tsai I.J."/>
            <person name="Beasley H."/>
            <person name="Blok V."/>
            <person name="Cock P.J.A."/>
            <person name="Van den Akker S.E."/>
            <person name="Holroyd N."/>
            <person name="Hunt M."/>
            <person name="Mantelin S."/>
            <person name="Naghra H."/>
            <person name="Pain A."/>
            <person name="Palomares-Rius J.E."/>
            <person name="Zarowiecki M."/>
            <person name="Berriman M."/>
            <person name="Jones J.T."/>
            <person name="Urwin P.E."/>
        </authorList>
    </citation>
    <scope>NUCLEOTIDE SEQUENCE [LARGE SCALE GENOMIC DNA]</scope>
    <source>
        <strain evidence="2">Lindley</strain>
    </source>
</reference>
<dbReference type="WBParaSite" id="GPLIN_001479300">
    <property type="protein sequence ID" value="GPLIN_001479300"/>
    <property type="gene ID" value="GPLIN_001479300"/>
</dbReference>
<dbReference type="SUPFAM" id="SSF81301">
    <property type="entry name" value="Nucleotidyltransferase"/>
    <property type="match status" value="1"/>
</dbReference>
<sequence>MVKEDNKSGTKCRQILREELATSAKLTDFILDSTLHSNYREFMANPSESKRCQLDIGIYSNNEATLLETGSYVLGTHSQLSDIDTICIVPQKLGHREEKERFYGIYLCNLDIEADQRLCEDNSLYCQFCKNPKIEMLHKIPSTFVPMIELKIAKIDFDISFAAIPDVDWLPKEPLGADEVQLMMKFLAKQKSPQEAMLKALKVYANIFNVELANARENC</sequence>
<protein>
    <submittedName>
        <fullName evidence="3">NTP_transf_2 domain-containing protein</fullName>
    </submittedName>
</protein>